<evidence type="ECO:0000313" key="1">
    <source>
        <dbReference type="EMBL" id="RKP40385.1"/>
    </source>
</evidence>
<dbReference type="AlphaFoldDB" id="A0A4Q0A2P3"/>
<feature type="non-terminal residue" evidence="1">
    <location>
        <position position="1"/>
    </location>
</feature>
<organism evidence="1 2">
    <name type="scientific">Dimargaris cristalligena</name>
    <dbReference type="NCBI Taxonomy" id="215637"/>
    <lineage>
        <taxon>Eukaryota</taxon>
        <taxon>Fungi</taxon>
        <taxon>Fungi incertae sedis</taxon>
        <taxon>Zoopagomycota</taxon>
        <taxon>Kickxellomycotina</taxon>
        <taxon>Dimargaritomycetes</taxon>
        <taxon>Dimargaritales</taxon>
        <taxon>Dimargaritaceae</taxon>
        <taxon>Dimargaris</taxon>
    </lineage>
</organism>
<name>A0A4Q0A2P3_9FUNG</name>
<protein>
    <submittedName>
        <fullName evidence="1">Uncharacterized protein</fullName>
    </submittedName>
</protein>
<proteinExistence type="predicted"/>
<dbReference type="Pfam" id="PF13671">
    <property type="entry name" value="AAA_33"/>
    <property type="match status" value="1"/>
</dbReference>
<dbReference type="Gene3D" id="3.40.50.300">
    <property type="entry name" value="P-loop containing nucleotide triphosphate hydrolases"/>
    <property type="match status" value="1"/>
</dbReference>
<dbReference type="InterPro" id="IPR027417">
    <property type="entry name" value="P-loop_NTPase"/>
</dbReference>
<gene>
    <name evidence="1" type="ORF">BJ085DRAFT_6443</name>
</gene>
<dbReference type="STRING" id="215637.A0A4Q0A2P3"/>
<keyword evidence="2" id="KW-1185">Reference proteome</keyword>
<dbReference type="Proteomes" id="UP000268162">
    <property type="component" value="Unassembled WGS sequence"/>
</dbReference>
<reference evidence="2" key="1">
    <citation type="journal article" date="2018" name="Nat. Microbiol.">
        <title>Leveraging single-cell genomics to expand the fungal tree of life.</title>
        <authorList>
            <person name="Ahrendt S.R."/>
            <person name="Quandt C.A."/>
            <person name="Ciobanu D."/>
            <person name="Clum A."/>
            <person name="Salamov A."/>
            <person name="Andreopoulos B."/>
            <person name="Cheng J.F."/>
            <person name="Woyke T."/>
            <person name="Pelin A."/>
            <person name="Henrissat B."/>
            <person name="Reynolds N.K."/>
            <person name="Benny G.L."/>
            <person name="Smith M.E."/>
            <person name="James T.Y."/>
            <person name="Grigoriev I.V."/>
        </authorList>
    </citation>
    <scope>NUCLEOTIDE SEQUENCE [LARGE SCALE GENOMIC DNA]</scope>
    <source>
        <strain evidence="2">RSA 468</strain>
    </source>
</reference>
<sequence length="74" mass="8381">IVIDRCNFDEDQRKVWVNMGETHGALVDALYFDVSGKTCKERVKNRTGHPTGVEGKFGTEVVGRFERLITRPTV</sequence>
<feature type="non-terminal residue" evidence="1">
    <location>
        <position position="74"/>
    </location>
</feature>
<accession>A0A4Q0A2P3</accession>
<evidence type="ECO:0000313" key="2">
    <source>
        <dbReference type="Proteomes" id="UP000268162"/>
    </source>
</evidence>
<dbReference type="EMBL" id="ML002211">
    <property type="protein sequence ID" value="RKP40385.1"/>
    <property type="molecule type" value="Genomic_DNA"/>
</dbReference>